<evidence type="ECO:0000313" key="1">
    <source>
        <dbReference type="EMBL" id="KKL10149.1"/>
    </source>
</evidence>
<gene>
    <name evidence="1" type="ORF">LCGC14_2558730</name>
</gene>
<accession>A0A0F9AKM8</accession>
<proteinExistence type="predicted"/>
<comment type="caution">
    <text evidence="1">The sequence shown here is derived from an EMBL/GenBank/DDBJ whole genome shotgun (WGS) entry which is preliminary data.</text>
</comment>
<organism evidence="1">
    <name type="scientific">marine sediment metagenome</name>
    <dbReference type="NCBI Taxonomy" id="412755"/>
    <lineage>
        <taxon>unclassified sequences</taxon>
        <taxon>metagenomes</taxon>
        <taxon>ecological metagenomes</taxon>
    </lineage>
</organism>
<protein>
    <submittedName>
        <fullName evidence="1">Uncharacterized protein</fullName>
    </submittedName>
</protein>
<reference evidence="1" key="1">
    <citation type="journal article" date="2015" name="Nature">
        <title>Complex archaea that bridge the gap between prokaryotes and eukaryotes.</title>
        <authorList>
            <person name="Spang A."/>
            <person name="Saw J.H."/>
            <person name="Jorgensen S.L."/>
            <person name="Zaremba-Niedzwiedzka K."/>
            <person name="Martijn J."/>
            <person name="Lind A.E."/>
            <person name="van Eijk R."/>
            <person name="Schleper C."/>
            <person name="Guy L."/>
            <person name="Ettema T.J."/>
        </authorList>
    </citation>
    <scope>NUCLEOTIDE SEQUENCE</scope>
</reference>
<sequence>MILEAEIHSKALLNSATEAVQRIDKELPFGYSSGSFLSSVSKRTKLIINGIRTLLLFKSTALRPHDIKCDDKESTLVKDKKEAEGC</sequence>
<dbReference type="AlphaFoldDB" id="A0A0F9AKM8"/>
<name>A0A0F9AKM8_9ZZZZ</name>
<dbReference type="EMBL" id="LAZR01042182">
    <property type="protein sequence ID" value="KKL10149.1"/>
    <property type="molecule type" value="Genomic_DNA"/>
</dbReference>